<gene>
    <name evidence="2" type="ORF">RAG0_06410</name>
</gene>
<dbReference type="Proteomes" id="UP000178912">
    <property type="component" value="Unassembled WGS sequence"/>
</dbReference>
<dbReference type="EMBL" id="FJUX01000031">
    <property type="protein sequence ID" value="CZS97240.1"/>
    <property type="molecule type" value="Genomic_DNA"/>
</dbReference>
<keyword evidence="3" id="KW-1185">Reference proteome</keyword>
<protein>
    <submittedName>
        <fullName evidence="2">Uncharacterized protein</fullName>
    </submittedName>
</protein>
<evidence type="ECO:0000313" key="3">
    <source>
        <dbReference type="Proteomes" id="UP000178912"/>
    </source>
</evidence>
<accession>A0A1E1KGY6</accession>
<reference evidence="3" key="1">
    <citation type="submission" date="2016-03" db="EMBL/GenBank/DDBJ databases">
        <authorList>
            <person name="Guldener U."/>
        </authorList>
    </citation>
    <scope>NUCLEOTIDE SEQUENCE [LARGE SCALE GENOMIC DNA]</scope>
    <source>
        <strain evidence="3">04CH-RAC-A.6.1</strain>
    </source>
</reference>
<name>A0A1E1KGY6_9HELO</name>
<dbReference type="AlphaFoldDB" id="A0A1E1KGY6"/>
<dbReference type="OrthoDB" id="3759773at2759"/>
<feature type="region of interest" description="Disordered" evidence="1">
    <location>
        <begin position="1"/>
        <end position="26"/>
    </location>
</feature>
<sequence length="483" mass="54916">MSSPEKHHISARSGHGRHSAELEKPSNVAKDPDLLQSAMPNHGPFLDLPNELLIMICAEILGLRPHIETSLYFPEYTQGMAEIRKVRGICRKLRDVSYRLLVPIFTLDFADSVSIERFEKISQHEEIRKGVMGVIIIHRSYSRERSADFRVFARYHVNRLSYLIKAMGHDLRSAREKGRRLSPEEAEEIFERRNYFLKANAFGSASSSRGRMRLPNYFEKRVRGIPKEGKLAMGVAGIALAKLDIRSVMPKKYSEQDLEDLRNVLQKLKTFVFSPFSWKYSTYSALTESFPFIQRLASTILDSPNLQTISLDPEDITWGHFCPYLRLAPLVANRPRPNFKILRLRSTALSLEELAKVMDACTGSPVKFLSCDLLLLDAKWADGLELLRGKVGPGSTLFSFASRCSDPATGKVTDTEIFNKEGRFFKGFTFLDWRDSTSATVIENTNVGDEVDNYITGMIEENPLRKTNKSFEIQTFARDTLQA</sequence>
<proteinExistence type="predicted"/>
<evidence type="ECO:0000256" key="1">
    <source>
        <dbReference type="SAM" id="MobiDB-lite"/>
    </source>
</evidence>
<organism evidence="2 3">
    <name type="scientific">Rhynchosporium agropyri</name>
    <dbReference type="NCBI Taxonomy" id="914238"/>
    <lineage>
        <taxon>Eukaryota</taxon>
        <taxon>Fungi</taxon>
        <taxon>Dikarya</taxon>
        <taxon>Ascomycota</taxon>
        <taxon>Pezizomycotina</taxon>
        <taxon>Leotiomycetes</taxon>
        <taxon>Helotiales</taxon>
        <taxon>Ploettnerulaceae</taxon>
        <taxon>Rhynchosporium</taxon>
    </lineage>
</organism>
<evidence type="ECO:0000313" key="2">
    <source>
        <dbReference type="EMBL" id="CZS97240.1"/>
    </source>
</evidence>